<dbReference type="SUPFAM" id="SSF54427">
    <property type="entry name" value="NTF2-like"/>
    <property type="match status" value="1"/>
</dbReference>
<dbReference type="Pfam" id="PF12680">
    <property type="entry name" value="SnoaL_2"/>
    <property type="match status" value="1"/>
</dbReference>
<name>A0ABS9SKM6_9BACT</name>
<evidence type="ECO:0000313" key="2">
    <source>
        <dbReference type="EMBL" id="MCH5598856.1"/>
    </source>
</evidence>
<reference evidence="2 3" key="1">
    <citation type="submission" date="2022-02" db="EMBL/GenBank/DDBJ databases">
        <authorList>
            <person name="Min J."/>
        </authorList>
    </citation>
    <scope>NUCLEOTIDE SEQUENCE [LARGE SCALE GENOMIC DNA]</scope>
    <source>
        <strain evidence="2 3">GR10-1</strain>
    </source>
</reference>
<comment type="caution">
    <text evidence="2">The sequence shown here is derived from an EMBL/GenBank/DDBJ whole genome shotgun (WGS) entry which is preliminary data.</text>
</comment>
<dbReference type="EMBL" id="JAKWBL010000002">
    <property type="protein sequence ID" value="MCH5598856.1"/>
    <property type="molecule type" value="Genomic_DNA"/>
</dbReference>
<accession>A0ABS9SKM6</accession>
<dbReference type="Proteomes" id="UP001202248">
    <property type="component" value="Unassembled WGS sequence"/>
</dbReference>
<protein>
    <submittedName>
        <fullName evidence="2">Nuclear transport factor 2 family protein</fullName>
    </submittedName>
</protein>
<evidence type="ECO:0000313" key="3">
    <source>
        <dbReference type="Proteomes" id="UP001202248"/>
    </source>
</evidence>
<feature type="domain" description="SnoaL-like" evidence="1">
    <location>
        <begin position="10"/>
        <end position="116"/>
    </location>
</feature>
<dbReference type="InterPro" id="IPR037401">
    <property type="entry name" value="SnoaL-like"/>
</dbReference>
<proteinExistence type="predicted"/>
<keyword evidence="3" id="KW-1185">Reference proteome</keyword>
<dbReference type="RefSeq" id="WP_240830525.1">
    <property type="nucleotide sequence ID" value="NZ_JAKWBL010000002.1"/>
</dbReference>
<gene>
    <name evidence="2" type="ORF">MKP09_13540</name>
</gene>
<dbReference type="Gene3D" id="3.10.450.50">
    <property type="match status" value="1"/>
</dbReference>
<organism evidence="2 3">
    <name type="scientific">Niabella ginsengisoli</name>
    <dbReference type="NCBI Taxonomy" id="522298"/>
    <lineage>
        <taxon>Bacteria</taxon>
        <taxon>Pseudomonadati</taxon>
        <taxon>Bacteroidota</taxon>
        <taxon>Chitinophagia</taxon>
        <taxon>Chitinophagales</taxon>
        <taxon>Chitinophagaceae</taxon>
        <taxon>Niabella</taxon>
    </lineage>
</organism>
<sequence>MNIVTQTIIQTFFKHQSERNLKELGELFSDKIDWYIPGDETKAPWLGRRSNKQEVSKFYELLWKNTEPISAHIENIFIDNNNAVIAGEFSTRMLQTNKIVDSMFFIQITIQDNLIIKYRLLEDSLAVSKSLTI</sequence>
<dbReference type="InterPro" id="IPR032710">
    <property type="entry name" value="NTF2-like_dom_sf"/>
</dbReference>
<evidence type="ECO:0000259" key="1">
    <source>
        <dbReference type="Pfam" id="PF12680"/>
    </source>
</evidence>